<proteinExistence type="predicted"/>
<evidence type="ECO:0000259" key="1">
    <source>
        <dbReference type="Pfam" id="PF20058"/>
    </source>
</evidence>
<name>A0AAW8NAH7_PSEOX</name>
<sequence length="109" mass="11299">MPANEDEMQILDQWSNRLAQALQILDLKVDHDLLLDLARKSADSVTHAAAPITTFMVGYAAGLEAGTGSAGTKDASTASVAKAADVAFQLCEDGHDGGPASKGWADTAQ</sequence>
<evidence type="ECO:0000313" key="2">
    <source>
        <dbReference type="EMBL" id="MDR7163841.1"/>
    </source>
</evidence>
<organism evidence="2 3">
    <name type="scientific">Pseudarthrobacter oxydans</name>
    <name type="common">Arthrobacter oxydans</name>
    <dbReference type="NCBI Taxonomy" id="1671"/>
    <lineage>
        <taxon>Bacteria</taxon>
        <taxon>Bacillati</taxon>
        <taxon>Actinomycetota</taxon>
        <taxon>Actinomycetes</taxon>
        <taxon>Micrococcales</taxon>
        <taxon>Micrococcaceae</taxon>
        <taxon>Pseudarthrobacter</taxon>
    </lineage>
</organism>
<reference evidence="2" key="1">
    <citation type="submission" date="2023-07" db="EMBL/GenBank/DDBJ databases">
        <title>Sorghum-associated microbial communities from plants grown in Nebraska, USA.</title>
        <authorList>
            <person name="Schachtman D."/>
        </authorList>
    </citation>
    <scope>NUCLEOTIDE SEQUENCE</scope>
    <source>
        <strain evidence="2">BE261</strain>
    </source>
</reference>
<dbReference type="Pfam" id="PF20058">
    <property type="entry name" value="DUF6457"/>
    <property type="match status" value="1"/>
</dbReference>
<comment type="caution">
    <text evidence="2">The sequence shown here is derived from an EMBL/GenBank/DDBJ whole genome shotgun (WGS) entry which is preliminary data.</text>
</comment>
<dbReference type="Proteomes" id="UP001262032">
    <property type="component" value="Unassembled WGS sequence"/>
</dbReference>
<dbReference type="InterPro" id="IPR045598">
    <property type="entry name" value="DUF6457"/>
</dbReference>
<accession>A0AAW8NAH7</accession>
<dbReference type="RefSeq" id="WP_174175888.1">
    <property type="nucleotide sequence ID" value="NZ_CAXURQ020000002.1"/>
</dbReference>
<gene>
    <name evidence="2" type="ORF">J2X12_001856</name>
</gene>
<protein>
    <recommendedName>
        <fullName evidence="1">DUF6457 domain-containing protein</fullName>
    </recommendedName>
</protein>
<evidence type="ECO:0000313" key="3">
    <source>
        <dbReference type="Proteomes" id="UP001262032"/>
    </source>
</evidence>
<dbReference type="AlphaFoldDB" id="A0AAW8NAH7"/>
<feature type="domain" description="DUF6457" evidence="1">
    <location>
        <begin position="7"/>
        <end position="87"/>
    </location>
</feature>
<dbReference type="EMBL" id="JAVDWN010000005">
    <property type="protein sequence ID" value="MDR7163841.1"/>
    <property type="molecule type" value="Genomic_DNA"/>
</dbReference>
<dbReference type="GeneID" id="97422782"/>